<comment type="caution">
    <text evidence="2">The sequence shown here is derived from an EMBL/GenBank/DDBJ whole genome shotgun (WGS) entry which is preliminary data.</text>
</comment>
<protein>
    <submittedName>
        <fullName evidence="2">Aldo/keto reductase</fullName>
    </submittedName>
</protein>
<organism evidence="2 3">
    <name type="scientific">Paenibacillus chibensis</name>
    <dbReference type="NCBI Taxonomy" id="59846"/>
    <lineage>
        <taxon>Bacteria</taxon>
        <taxon>Bacillati</taxon>
        <taxon>Bacillota</taxon>
        <taxon>Bacilli</taxon>
        <taxon>Bacillales</taxon>
        <taxon>Paenibacillaceae</taxon>
        <taxon>Paenibacillus</taxon>
    </lineage>
</organism>
<dbReference type="InterPro" id="IPR023210">
    <property type="entry name" value="NADP_OxRdtase_dom"/>
</dbReference>
<dbReference type="Proteomes" id="UP001343257">
    <property type="component" value="Unassembled WGS sequence"/>
</dbReference>
<dbReference type="EMBL" id="JARTLD010000032">
    <property type="protein sequence ID" value="MED5018245.1"/>
    <property type="molecule type" value="Genomic_DNA"/>
</dbReference>
<accession>A0ABU6PW02</accession>
<evidence type="ECO:0000313" key="2">
    <source>
        <dbReference type="EMBL" id="MED5018245.1"/>
    </source>
</evidence>
<sequence>MFTLFRNAAGARKTTVAGIALAWVLNQKAVTSVVMGAKRPDQLQDNLAASGIILTSDELSRPKGWDINELNLVVNSVTLKVYVLQYI</sequence>
<reference evidence="2 3" key="1">
    <citation type="submission" date="2023-03" db="EMBL/GenBank/DDBJ databases">
        <title>Bacillus Genome Sequencing.</title>
        <authorList>
            <person name="Dunlap C."/>
        </authorList>
    </citation>
    <scope>NUCLEOTIDE SEQUENCE [LARGE SCALE GENOMIC DNA]</scope>
    <source>
        <strain evidence="2 3">NRS-52</strain>
    </source>
</reference>
<dbReference type="Gene3D" id="3.20.20.100">
    <property type="entry name" value="NADP-dependent oxidoreductase domain"/>
    <property type="match status" value="1"/>
</dbReference>
<dbReference type="RefSeq" id="WP_328278432.1">
    <property type="nucleotide sequence ID" value="NZ_JARTLD010000032.1"/>
</dbReference>
<dbReference type="SUPFAM" id="SSF51430">
    <property type="entry name" value="NAD(P)-linked oxidoreductase"/>
    <property type="match status" value="1"/>
</dbReference>
<feature type="domain" description="NADP-dependent oxidoreductase" evidence="1">
    <location>
        <begin position="7"/>
        <end position="61"/>
    </location>
</feature>
<evidence type="ECO:0000313" key="3">
    <source>
        <dbReference type="Proteomes" id="UP001343257"/>
    </source>
</evidence>
<evidence type="ECO:0000259" key="1">
    <source>
        <dbReference type="Pfam" id="PF00248"/>
    </source>
</evidence>
<gene>
    <name evidence="2" type="ORF">P9847_13110</name>
</gene>
<dbReference type="InterPro" id="IPR036812">
    <property type="entry name" value="NAD(P)_OxRdtase_dom_sf"/>
</dbReference>
<keyword evidence="3" id="KW-1185">Reference proteome</keyword>
<proteinExistence type="predicted"/>
<name>A0ABU6PW02_9BACL</name>
<dbReference type="Pfam" id="PF00248">
    <property type="entry name" value="Aldo_ket_red"/>
    <property type="match status" value="1"/>
</dbReference>